<dbReference type="AlphaFoldDB" id="A0A3A3Z7H9"/>
<dbReference type="GO" id="GO:0016740">
    <property type="term" value="F:transferase activity"/>
    <property type="evidence" value="ECO:0007669"/>
    <property type="project" value="UniProtKB-KW"/>
</dbReference>
<dbReference type="EMBL" id="QZEZ01000001">
    <property type="protein sequence ID" value="RJK97877.1"/>
    <property type="molecule type" value="Genomic_DNA"/>
</dbReference>
<dbReference type="Proteomes" id="UP000265614">
    <property type="component" value="Unassembled WGS sequence"/>
</dbReference>
<organism evidence="1 2">
    <name type="scientific">Vallicoccus soli</name>
    <dbReference type="NCBI Taxonomy" id="2339232"/>
    <lineage>
        <taxon>Bacteria</taxon>
        <taxon>Bacillati</taxon>
        <taxon>Actinomycetota</taxon>
        <taxon>Actinomycetes</taxon>
        <taxon>Motilibacterales</taxon>
        <taxon>Vallicoccaceae</taxon>
        <taxon>Vallicoccus</taxon>
    </lineage>
</organism>
<dbReference type="Pfam" id="PF13692">
    <property type="entry name" value="Glyco_trans_1_4"/>
    <property type="match status" value="1"/>
</dbReference>
<dbReference type="RefSeq" id="WP_119948803.1">
    <property type="nucleotide sequence ID" value="NZ_QZEZ01000001.1"/>
</dbReference>
<keyword evidence="1" id="KW-0808">Transferase</keyword>
<protein>
    <submittedName>
        <fullName evidence="1">Glycosyltransferase</fullName>
    </submittedName>
</protein>
<name>A0A3A3Z7H9_9ACTN</name>
<evidence type="ECO:0000313" key="2">
    <source>
        <dbReference type="Proteomes" id="UP000265614"/>
    </source>
</evidence>
<sequence length="392" mass="40879">MRVVVLSLTDPYRAAHGGTLRTRALVAALARLGHEVVVVFPQDPAAAAHDPGTSGGAQPPAGARVLPVASTTVGTRDWPAWVRRAKRTLVPLPTAVGGMSAGVAGALASLAPVDLLVVSVLPFSRYVRAMPGTALWVDHSDLYSDVVAREAGRRRGLARRTAALQLRGVVRAEDRLAAEAAVTTAAGLVDAEALRRRAGHEVAWLPTPVATAQVPRDPSARPAAGFFANFEYWPNVDALELLRERWAPRLAALGWDVVVAGLASDRMDAGPHARVLGPVPSPADFYRHVDVTLAPVRVGGGMKVKVVESLAHGRPVLATPFAVAGFPADLAGAVQVVDAQEPDLAVLADGAPALPADLAEALRPFTAEGFDAQVAGLVERRVVAPPRARAGA</sequence>
<gene>
    <name evidence="1" type="ORF">D5H78_02590</name>
</gene>
<dbReference type="Gene3D" id="3.40.50.2000">
    <property type="entry name" value="Glycogen Phosphorylase B"/>
    <property type="match status" value="1"/>
</dbReference>
<proteinExistence type="predicted"/>
<reference evidence="1 2" key="1">
    <citation type="submission" date="2018-09" db="EMBL/GenBank/DDBJ databases">
        <title>YIM 75000 draft genome.</title>
        <authorList>
            <person name="Tang S."/>
            <person name="Feng Y."/>
        </authorList>
    </citation>
    <scope>NUCLEOTIDE SEQUENCE [LARGE SCALE GENOMIC DNA]</scope>
    <source>
        <strain evidence="1 2">YIM 75000</strain>
    </source>
</reference>
<evidence type="ECO:0000313" key="1">
    <source>
        <dbReference type="EMBL" id="RJK97877.1"/>
    </source>
</evidence>
<keyword evidence="2" id="KW-1185">Reference proteome</keyword>
<dbReference type="SUPFAM" id="SSF53756">
    <property type="entry name" value="UDP-Glycosyltransferase/glycogen phosphorylase"/>
    <property type="match status" value="1"/>
</dbReference>
<accession>A0A3A3Z7H9</accession>
<comment type="caution">
    <text evidence="1">The sequence shown here is derived from an EMBL/GenBank/DDBJ whole genome shotgun (WGS) entry which is preliminary data.</text>
</comment>
<dbReference type="OrthoDB" id="9807209at2"/>